<feature type="domain" description="TLDc" evidence="1">
    <location>
        <begin position="1047"/>
        <end position="1234"/>
    </location>
</feature>
<dbReference type="InterPro" id="IPR006571">
    <property type="entry name" value="TLDc_dom"/>
</dbReference>
<dbReference type="Pfam" id="PF07534">
    <property type="entry name" value="TLD"/>
    <property type="match status" value="2"/>
</dbReference>
<name>A0ABN8NBD7_9CNID</name>
<feature type="non-terminal residue" evidence="2">
    <location>
        <position position="1"/>
    </location>
</feature>
<dbReference type="Proteomes" id="UP001159427">
    <property type="component" value="Unassembled WGS sequence"/>
</dbReference>
<gene>
    <name evidence="2" type="ORF">PEVE_00040875</name>
</gene>
<dbReference type="EMBL" id="CALNXI010000760">
    <property type="protein sequence ID" value="CAH3044626.1"/>
    <property type="molecule type" value="Genomic_DNA"/>
</dbReference>
<sequence>YQIRFTFRLAFRRSSSAYYYCDQNTIGNGSLLGSGGSWNAKCNYCSSTTIASTGFHCTDYSSNEDWSMGENNFNYTFSFYNRWVVSYGGCCWISLSRYGNGNWLVSTTVNLTRRSDNGRINSSPVSRSPAIVRWSEGCPSQSLRIPVEDADGDVVKCRYAKYSDSYFYNDSFPYGTLDEKKCLLTYNGNGTAGTYAVALTLEDFPAGTTNFDSITPFSAVGLQFLVIISSRSGSCNNVPVFTPLTPNDGECTEVQIGSLYRAVIEATLADYSKRSPNFTISLYLDKYLNFHGGVYYRNVTWYPSQYQVGQQSFCFKAVDSSGMGTEWRCVTILVGISSTPQVIWGSQTPQSPLKNSGPGYIWWSIQFDRVIKKPRTSSYIRLVLLPSGHTVHKLDTISQFTIINSTTLQFAMPYAALSMNGSYAILMDRGAVVGQGCSYDGPPTPGITNTSDWQFTAGVCPTGNALAPPDFSNCIDINECGSPSRSKRSFYYNWWSYAMSSSTKWLTAGELIGLKQCLRDILLLRLAFVSTFLINTTKSQSHHDLLKLHLVSKNLRENKTGGNSLHVLLYLLKQNLTHFEFEFLLVHSTSIFMPRLLQSALTSTKHKVITRRLGLSKSTDITWRHQPFFAPLLVSKGEKGNFGRSIQSTHTWEVIEGIRNLTMVLPVITNATEILGLNNSVIVGNNSEYLANLTNWIKPRRNESDWKLCWRASRDGWSSSRFHFLCDEKGPTVTIVKVGKYTFGGYTSLSWGSGCRYQYDPQAFLFSLVNKPGWAPVKLNQTGLYGYSQSYSIYTCYYYGPTFGGGHDLLVYPSIYNFYTNLGHTYSPPSGYSYRSSFARSFLAGSYYFNPDEVETFYDATFTSQGSGVERSSCDARVWVLPKRQNKMTDIILDRRSERLNLKETKKQSYIETRQCYIYIYIYTRFQKGFHTERYIDRYILLFSCTCARVYFSLVIVQLVKNSKNTCALRYKFAMANYMADFGNEENIPRSSRSASNTASRNCGYSYRSSFARSFLAGSYYFNPDEVETFYDATFTSQEILGLNNSVIVGNNSEYWANLTNWIKPRRNESDWKLCWRASRDGWSSSRFHFLCDEKGPTVTIVKVGKYIFGGYTSLSWGSGCFYQYDPQAFLFSLVNKPGWAPVKLNQTGLYGYRQSNSIYTCYFNGPTFGGGYDLQISAYSYYSNLGYTYSPPSGYSYRSSFARSFLAGSYYFNPDEVETFYDATFTSQGRLED</sequence>
<proteinExistence type="predicted"/>
<evidence type="ECO:0000259" key="1">
    <source>
        <dbReference type="PROSITE" id="PS51886"/>
    </source>
</evidence>
<dbReference type="PANTHER" id="PTHR23354">
    <property type="entry name" value="NUCLEOLAR PROTEIN 7/ESTROGEN RECEPTOR COACTIVATOR-RELATED"/>
    <property type="match status" value="1"/>
</dbReference>
<dbReference type="PROSITE" id="PS51886">
    <property type="entry name" value="TLDC"/>
    <property type="match status" value="2"/>
</dbReference>
<feature type="domain" description="TLDc" evidence="1">
    <location>
        <begin position="681"/>
        <end position="882"/>
    </location>
</feature>
<evidence type="ECO:0000313" key="3">
    <source>
        <dbReference type="Proteomes" id="UP001159427"/>
    </source>
</evidence>
<evidence type="ECO:0000313" key="2">
    <source>
        <dbReference type="EMBL" id="CAH3044626.1"/>
    </source>
</evidence>
<protein>
    <recommendedName>
        <fullName evidence="1">TLDc domain-containing protein</fullName>
    </recommendedName>
</protein>
<keyword evidence="3" id="KW-1185">Reference proteome</keyword>
<accession>A0ABN8NBD7</accession>
<organism evidence="2 3">
    <name type="scientific">Porites evermanni</name>
    <dbReference type="NCBI Taxonomy" id="104178"/>
    <lineage>
        <taxon>Eukaryota</taxon>
        <taxon>Metazoa</taxon>
        <taxon>Cnidaria</taxon>
        <taxon>Anthozoa</taxon>
        <taxon>Hexacorallia</taxon>
        <taxon>Scleractinia</taxon>
        <taxon>Fungiina</taxon>
        <taxon>Poritidae</taxon>
        <taxon>Porites</taxon>
    </lineage>
</organism>
<comment type="caution">
    <text evidence="2">The sequence shown here is derived from an EMBL/GenBank/DDBJ whole genome shotgun (WGS) entry which is preliminary data.</text>
</comment>
<reference evidence="2 3" key="1">
    <citation type="submission" date="2022-05" db="EMBL/GenBank/DDBJ databases">
        <authorList>
            <consortium name="Genoscope - CEA"/>
            <person name="William W."/>
        </authorList>
    </citation>
    <scope>NUCLEOTIDE SEQUENCE [LARGE SCALE GENOMIC DNA]</scope>
</reference>
<dbReference type="SMART" id="SM00584">
    <property type="entry name" value="TLDc"/>
    <property type="match status" value="1"/>
</dbReference>